<dbReference type="GO" id="GO:0016705">
    <property type="term" value="F:oxidoreductase activity, acting on paired donors, with incorporation or reduction of molecular oxygen"/>
    <property type="evidence" value="ECO:0007669"/>
    <property type="project" value="InterPro"/>
</dbReference>
<dbReference type="AlphaFoldDB" id="A0A401GSV6"/>
<comment type="caution">
    <text evidence="13">The sequence shown here is derived from an EMBL/GenBank/DDBJ whole genome shotgun (WGS) entry which is preliminary data.</text>
</comment>
<evidence type="ECO:0000256" key="10">
    <source>
        <dbReference type="RuleBase" id="RU000461"/>
    </source>
</evidence>
<dbReference type="OrthoDB" id="1470350at2759"/>
<evidence type="ECO:0000256" key="2">
    <source>
        <dbReference type="ARBA" id="ARBA00005179"/>
    </source>
</evidence>
<dbReference type="EMBL" id="BFAD01000007">
    <property type="protein sequence ID" value="GBE85249.1"/>
    <property type="molecule type" value="Genomic_DNA"/>
</dbReference>
<dbReference type="GeneID" id="38782166"/>
<dbReference type="InterPro" id="IPR036396">
    <property type="entry name" value="Cyt_P450_sf"/>
</dbReference>
<comment type="cofactor">
    <cofactor evidence="1 9">
        <name>heme</name>
        <dbReference type="ChEBI" id="CHEBI:30413"/>
    </cofactor>
</comment>
<keyword evidence="12" id="KW-1133">Transmembrane helix</keyword>
<evidence type="ECO:0000313" key="14">
    <source>
        <dbReference type="Proteomes" id="UP000287166"/>
    </source>
</evidence>
<comment type="pathway">
    <text evidence="2">Secondary metabolite biosynthesis.</text>
</comment>
<protein>
    <submittedName>
        <fullName evidence="13">Cytochrome P450</fullName>
    </submittedName>
</protein>
<name>A0A401GSV6_9APHY</name>
<keyword evidence="5 9" id="KW-0479">Metal-binding</keyword>
<accession>A0A401GSV6</accession>
<keyword evidence="7 9" id="KW-0408">Iron</keyword>
<feature type="transmembrane region" description="Helical" evidence="12">
    <location>
        <begin position="7"/>
        <end position="29"/>
    </location>
</feature>
<evidence type="ECO:0000256" key="3">
    <source>
        <dbReference type="ARBA" id="ARBA00010617"/>
    </source>
</evidence>
<dbReference type="Proteomes" id="UP000287166">
    <property type="component" value="Unassembled WGS sequence"/>
</dbReference>
<keyword evidence="12" id="KW-0472">Membrane</keyword>
<dbReference type="InterPro" id="IPR002403">
    <property type="entry name" value="Cyt_P450_E_grp-IV"/>
</dbReference>
<dbReference type="PRINTS" id="PR00465">
    <property type="entry name" value="EP450IV"/>
</dbReference>
<evidence type="ECO:0000256" key="7">
    <source>
        <dbReference type="ARBA" id="ARBA00023004"/>
    </source>
</evidence>
<evidence type="ECO:0000256" key="12">
    <source>
        <dbReference type="SAM" id="Phobius"/>
    </source>
</evidence>
<dbReference type="PANTHER" id="PTHR24305">
    <property type="entry name" value="CYTOCHROME P450"/>
    <property type="match status" value="1"/>
</dbReference>
<dbReference type="Gene3D" id="1.10.630.10">
    <property type="entry name" value="Cytochrome P450"/>
    <property type="match status" value="1"/>
</dbReference>
<gene>
    <name evidence="13" type="ORF">SCP_0704360</name>
</gene>
<dbReference type="SUPFAM" id="SSF48264">
    <property type="entry name" value="Cytochrome P450"/>
    <property type="match status" value="1"/>
</dbReference>
<organism evidence="13 14">
    <name type="scientific">Sparassis crispa</name>
    <dbReference type="NCBI Taxonomy" id="139825"/>
    <lineage>
        <taxon>Eukaryota</taxon>
        <taxon>Fungi</taxon>
        <taxon>Dikarya</taxon>
        <taxon>Basidiomycota</taxon>
        <taxon>Agaricomycotina</taxon>
        <taxon>Agaricomycetes</taxon>
        <taxon>Polyporales</taxon>
        <taxon>Sparassidaceae</taxon>
        <taxon>Sparassis</taxon>
    </lineage>
</organism>
<keyword evidence="6 10" id="KW-0560">Oxidoreductase</keyword>
<dbReference type="RefSeq" id="XP_027616162.1">
    <property type="nucleotide sequence ID" value="XM_027760361.1"/>
</dbReference>
<feature type="region of interest" description="Disordered" evidence="11">
    <location>
        <begin position="178"/>
        <end position="200"/>
    </location>
</feature>
<evidence type="ECO:0000256" key="5">
    <source>
        <dbReference type="ARBA" id="ARBA00022723"/>
    </source>
</evidence>
<evidence type="ECO:0000256" key="4">
    <source>
        <dbReference type="ARBA" id="ARBA00022617"/>
    </source>
</evidence>
<reference evidence="13 14" key="1">
    <citation type="journal article" date="2018" name="Sci. Rep.">
        <title>Genome sequence of the cauliflower mushroom Sparassis crispa (Hanabiratake) and its association with beneficial usage.</title>
        <authorList>
            <person name="Kiyama R."/>
            <person name="Furutani Y."/>
            <person name="Kawaguchi K."/>
            <person name="Nakanishi T."/>
        </authorList>
    </citation>
    <scope>NUCLEOTIDE SEQUENCE [LARGE SCALE GENOMIC DNA]</scope>
</reference>
<dbReference type="GO" id="GO:0004497">
    <property type="term" value="F:monooxygenase activity"/>
    <property type="evidence" value="ECO:0007669"/>
    <property type="project" value="UniProtKB-KW"/>
</dbReference>
<evidence type="ECO:0000256" key="9">
    <source>
        <dbReference type="PIRSR" id="PIRSR602403-1"/>
    </source>
</evidence>
<keyword evidence="4 9" id="KW-0349">Heme</keyword>
<dbReference type="Pfam" id="PF00067">
    <property type="entry name" value="p450"/>
    <property type="match status" value="2"/>
</dbReference>
<feature type="binding site" description="axial binding residue" evidence="9">
    <location>
        <position position="580"/>
    </location>
    <ligand>
        <name>heme</name>
        <dbReference type="ChEBI" id="CHEBI:30413"/>
    </ligand>
    <ligandPart>
        <name>Fe</name>
        <dbReference type="ChEBI" id="CHEBI:18248"/>
    </ligandPart>
</feature>
<dbReference type="STRING" id="139825.A0A401GSV6"/>
<evidence type="ECO:0000256" key="11">
    <source>
        <dbReference type="SAM" id="MobiDB-lite"/>
    </source>
</evidence>
<dbReference type="InterPro" id="IPR050121">
    <property type="entry name" value="Cytochrome_P450_monoxygenase"/>
</dbReference>
<keyword evidence="14" id="KW-1185">Reference proteome</keyword>
<dbReference type="PANTHER" id="PTHR24305:SF166">
    <property type="entry name" value="CYTOCHROME P450 12A4, MITOCHONDRIAL-RELATED"/>
    <property type="match status" value="1"/>
</dbReference>
<evidence type="ECO:0000256" key="8">
    <source>
        <dbReference type="ARBA" id="ARBA00023033"/>
    </source>
</evidence>
<dbReference type="GO" id="GO:0005506">
    <property type="term" value="F:iron ion binding"/>
    <property type="evidence" value="ECO:0007669"/>
    <property type="project" value="InterPro"/>
</dbReference>
<dbReference type="PRINTS" id="PR00385">
    <property type="entry name" value="P450"/>
</dbReference>
<dbReference type="GO" id="GO:0020037">
    <property type="term" value="F:heme binding"/>
    <property type="evidence" value="ECO:0007669"/>
    <property type="project" value="InterPro"/>
</dbReference>
<evidence type="ECO:0000313" key="13">
    <source>
        <dbReference type="EMBL" id="GBE85249.1"/>
    </source>
</evidence>
<evidence type="ECO:0000256" key="1">
    <source>
        <dbReference type="ARBA" id="ARBA00001971"/>
    </source>
</evidence>
<comment type="similarity">
    <text evidence="3 10">Belongs to the cytochrome P450 family.</text>
</comment>
<keyword evidence="12" id="KW-0812">Transmembrane</keyword>
<dbReference type="PROSITE" id="PS00086">
    <property type="entry name" value="CYTOCHROME_P450"/>
    <property type="match status" value="1"/>
</dbReference>
<sequence length="645" mass="71831">MLHTIDSFLLLVPVVIVLYFLYTLLRLLVRQASSPLRYLPGPPAQSFFVGNLRELHDQENNNIILRWEAQYGSTFIYHGFLGGCRLMTTDPVAVAYVMNRAYEYPKPDWVRAALAGMASGDDGLLTVDGEVHRKQRKILNPAFSSSHVRLLNPVFWDTAVRLRDIWLDIISLQPQSNRLPDVSNSSADLPTSTKTSTVSSNHVTASTTSFLLPQCSANSEATQRTHSQSRSPRINDPVSPILPASPTVDVLPWFGRATLDIIGKGGFGYDIDSLSTAAQCNAGEPNENELAHAFSIIFSSATKLSVFAVLHAWFPVLRNFRSNNSTMKQAHATMRRIGLSLIEERRASITADPVSQLVGGTDDLDDDMPLSGQDLLSILIRSNLSSVSSQRLSLEEILCQISTFLSAGHETTAAALTWTLYALARASDIQATLRNHLCTVPTLLSGDSCTPPSSALFDAINRLPYLDYVVRESLRLHSPVVSTMRVATSDDVIPLERPLRDRRGHVCTEVRVKRGDLVSIPLQAPNKSKRVWGEDAEVFRPERWEEMREEMKQDTLDGRKSIQPGLWGNMLTFGHGPRACIGYRFALSEIKVFLYVLLRDLEFSIDSSIEIEKKINVVARPCVKSQPDNGNQMPLRIRRVHPFPC</sequence>
<dbReference type="InterPro" id="IPR001128">
    <property type="entry name" value="Cyt_P450"/>
</dbReference>
<evidence type="ECO:0000256" key="6">
    <source>
        <dbReference type="ARBA" id="ARBA00023002"/>
    </source>
</evidence>
<keyword evidence="8 10" id="KW-0503">Monooxygenase</keyword>
<proteinExistence type="inferred from homology"/>
<dbReference type="InterPro" id="IPR017972">
    <property type="entry name" value="Cyt_P450_CS"/>
</dbReference>
<dbReference type="InParanoid" id="A0A401GSV6"/>